<reference evidence="1 2" key="1">
    <citation type="submission" date="2019-08" db="EMBL/GenBank/DDBJ databases">
        <title>Bradyrhizobium hipponensis sp. nov., a rhizobium isolated from a Lupinus angustifolius root nodule in Tunisia.</title>
        <authorList>
            <person name="Off K."/>
            <person name="Rejili M."/>
            <person name="Mars M."/>
            <person name="Brachmann A."/>
            <person name="Marin M."/>
        </authorList>
    </citation>
    <scope>NUCLEOTIDE SEQUENCE [LARGE SCALE GENOMIC DNA]</scope>
    <source>
        <strain evidence="2">aSej3</strain>
    </source>
</reference>
<organism evidence="1 2">
    <name type="scientific">Bradyrhizobium hipponense</name>
    <dbReference type="NCBI Taxonomy" id="2605638"/>
    <lineage>
        <taxon>Bacteria</taxon>
        <taxon>Pseudomonadati</taxon>
        <taxon>Pseudomonadota</taxon>
        <taxon>Alphaproteobacteria</taxon>
        <taxon>Hyphomicrobiales</taxon>
        <taxon>Nitrobacteraceae</taxon>
        <taxon>Bradyrhizobium</taxon>
    </lineage>
</organism>
<proteinExistence type="predicted"/>
<keyword evidence="2" id="KW-1185">Reference proteome</keyword>
<dbReference type="Proteomes" id="UP000324797">
    <property type="component" value="Unassembled WGS sequence"/>
</dbReference>
<dbReference type="AlphaFoldDB" id="A0A5S4YPV8"/>
<gene>
    <name evidence="1" type="ORF">FXV83_16155</name>
</gene>
<evidence type="ECO:0000313" key="2">
    <source>
        <dbReference type="Proteomes" id="UP000324797"/>
    </source>
</evidence>
<evidence type="ECO:0000313" key="1">
    <source>
        <dbReference type="EMBL" id="TYO65467.1"/>
    </source>
</evidence>
<dbReference type="EMBL" id="VSTH01000051">
    <property type="protein sequence ID" value="TYO65467.1"/>
    <property type="molecule type" value="Genomic_DNA"/>
</dbReference>
<accession>A0A5S4YPV8</accession>
<sequence>MREHVSCFYSPITLDYTNEDRINLALIGPRGGGAYYTMSYLQARNLRDNLDQVLLKFADARARVPVYVVVQNAGYQGEKDVFEAKTHSEAIAWMNKSYSSTEIDELHVAIARDIAGERSYDL</sequence>
<name>A0A5S4YPV8_9BRAD</name>
<dbReference type="RefSeq" id="WP_148740401.1">
    <property type="nucleotide sequence ID" value="NZ_VSTH01000051.1"/>
</dbReference>
<comment type="caution">
    <text evidence="1">The sequence shown here is derived from an EMBL/GenBank/DDBJ whole genome shotgun (WGS) entry which is preliminary data.</text>
</comment>
<protein>
    <submittedName>
        <fullName evidence="1">Uncharacterized protein</fullName>
    </submittedName>
</protein>